<sequence length="331" mass="36316">MGFKPLVEEYRGGVLENVHYGAISVVDEHGRILYKAGDPAHMTFLRSAAKPFQAMPVMKRRIDEAYGLTGQEAALFAASHRGEAYHVASLESLFRKMGLREDDLHCCASYPLNEEAKAERLRAHEPKRRIFHNCSGKHAGLMGLSKHMGWDERTYYDLSHPVQQEILDVAADIAEVPKDAIPLGVDGCGLPIFALPLHKIAYAYLKLACPDLIGDPGNRQAAAAIAKLMNDNPDMIADRKFVCSALLRDDNLSAKGGAKGVYGIGLRKERIGISLKVSDGSEQVWPCIIASILERLGYGNQATIDRLYALVPNEIVNDGGTPVGERRAVFH</sequence>
<comment type="caution">
    <text evidence="1">The sequence shown here is derived from an EMBL/GenBank/DDBJ whole genome shotgun (WGS) entry which is preliminary data.</text>
</comment>
<name>A0A7X0RR31_9BACL</name>
<dbReference type="InterPro" id="IPR010349">
    <property type="entry name" value="Asparaginase_II"/>
</dbReference>
<protein>
    <submittedName>
        <fullName evidence="1">Asparaginase</fullName>
    </submittedName>
</protein>
<gene>
    <name evidence="1" type="ORF">H7C19_14970</name>
</gene>
<dbReference type="RefSeq" id="WP_185143464.1">
    <property type="nucleotide sequence ID" value="NZ_JACJVP010000024.1"/>
</dbReference>
<organism evidence="1 2">
    <name type="scientific">Cohnella nanjingensis</name>
    <dbReference type="NCBI Taxonomy" id="1387779"/>
    <lineage>
        <taxon>Bacteria</taxon>
        <taxon>Bacillati</taxon>
        <taxon>Bacillota</taxon>
        <taxon>Bacilli</taxon>
        <taxon>Bacillales</taxon>
        <taxon>Paenibacillaceae</taxon>
        <taxon>Cohnella</taxon>
    </lineage>
</organism>
<evidence type="ECO:0000313" key="2">
    <source>
        <dbReference type="Proteomes" id="UP000547209"/>
    </source>
</evidence>
<reference evidence="1 2" key="1">
    <citation type="submission" date="2020-08" db="EMBL/GenBank/DDBJ databases">
        <title>Cohnella phylogeny.</title>
        <authorList>
            <person name="Dunlap C."/>
        </authorList>
    </citation>
    <scope>NUCLEOTIDE SEQUENCE [LARGE SCALE GENOMIC DNA]</scope>
    <source>
        <strain evidence="1 2">DSM 28246</strain>
    </source>
</reference>
<dbReference type="PANTHER" id="PTHR42110:SF1">
    <property type="entry name" value="L-ASPARAGINASE, PUTATIVE (AFU_ORTHOLOGUE AFUA_3G11890)-RELATED"/>
    <property type="match status" value="1"/>
</dbReference>
<accession>A0A7X0RR31</accession>
<keyword evidence="2" id="KW-1185">Reference proteome</keyword>
<evidence type="ECO:0000313" key="1">
    <source>
        <dbReference type="EMBL" id="MBB6671990.1"/>
    </source>
</evidence>
<dbReference type="Pfam" id="PF06089">
    <property type="entry name" value="Asparaginase_II"/>
    <property type="match status" value="1"/>
</dbReference>
<dbReference type="Proteomes" id="UP000547209">
    <property type="component" value="Unassembled WGS sequence"/>
</dbReference>
<dbReference type="PANTHER" id="PTHR42110">
    <property type="entry name" value="L-ASPARAGINASE, PUTATIVE (AFU_ORTHOLOGUE AFUA_3G11890)-RELATED"/>
    <property type="match status" value="1"/>
</dbReference>
<dbReference type="EMBL" id="JACJVP010000024">
    <property type="protein sequence ID" value="MBB6671990.1"/>
    <property type="molecule type" value="Genomic_DNA"/>
</dbReference>
<dbReference type="AlphaFoldDB" id="A0A7X0RR31"/>
<proteinExistence type="predicted"/>